<comment type="caution">
    <text evidence="1">The sequence shown here is derived from an EMBL/GenBank/DDBJ whole genome shotgun (WGS) entry which is preliminary data.</text>
</comment>
<protein>
    <submittedName>
        <fullName evidence="1">Uncharacterized protein</fullName>
    </submittedName>
</protein>
<accession>A0A562V471</accession>
<evidence type="ECO:0000313" key="1">
    <source>
        <dbReference type="EMBL" id="TWJ12676.1"/>
    </source>
</evidence>
<name>A0A562V471_9ACTN</name>
<keyword evidence="2" id="KW-1185">Reference proteome</keyword>
<dbReference type="Proteomes" id="UP000321617">
    <property type="component" value="Unassembled WGS sequence"/>
</dbReference>
<dbReference type="OrthoDB" id="3295447at2"/>
<sequence>MGDVTDDLKDITVTVTSPDGRIEGHMRGLRSVSFRFRFNDYENYYRHGDVAVLEHQLARGATLLATTYIKNRQEVMRRHGFTPFSSSRQPTTRRHREYLEKGAELKATGGSAGGEIRARTRAMRDFKVKIDPVVFRRCDQAEFLQLANAAMVGLRKDYDQALKSLRHTLYLKYRDQPNW</sequence>
<dbReference type="RefSeq" id="WP_147139974.1">
    <property type="nucleotide sequence ID" value="NZ_BAABIJ010000002.1"/>
</dbReference>
<proteinExistence type="predicted"/>
<gene>
    <name evidence="1" type="ORF">LX16_3438</name>
</gene>
<dbReference type="EMBL" id="VLLL01000006">
    <property type="protein sequence ID" value="TWJ12676.1"/>
    <property type="molecule type" value="Genomic_DNA"/>
</dbReference>
<reference evidence="1 2" key="1">
    <citation type="journal article" date="2013" name="Stand. Genomic Sci.">
        <title>Genomic Encyclopedia of Type Strains, Phase I: The one thousand microbial genomes (KMG-I) project.</title>
        <authorList>
            <person name="Kyrpides N.C."/>
            <person name="Woyke T."/>
            <person name="Eisen J.A."/>
            <person name="Garrity G."/>
            <person name="Lilburn T.G."/>
            <person name="Beck B.J."/>
            <person name="Whitman W.B."/>
            <person name="Hugenholtz P."/>
            <person name="Klenk H.P."/>
        </authorList>
    </citation>
    <scope>NUCLEOTIDE SEQUENCE [LARGE SCALE GENOMIC DNA]</scope>
    <source>
        <strain evidence="1 2">DSM 45044</strain>
    </source>
</reference>
<evidence type="ECO:0000313" key="2">
    <source>
        <dbReference type="Proteomes" id="UP000321617"/>
    </source>
</evidence>
<dbReference type="AlphaFoldDB" id="A0A562V471"/>
<organism evidence="1 2">
    <name type="scientific">Stackebrandtia albiflava</name>
    <dbReference type="NCBI Taxonomy" id="406432"/>
    <lineage>
        <taxon>Bacteria</taxon>
        <taxon>Bacillati</taxon>
        <taxon>Actinomycetota</taxon>
        <taxon>Actinomycetes</taxon>
        <taxon>Glycomycetales</taxon>
        <taxon>Glycomycetaceae</taxon>
        <taxon>Stackebrandtia</taxon>
    </lineage>
</organism>